<dbReference type="Pfam" id="PF07727">
    <property type="entry name" value="RVT_2"/>
    <property type="match status" value="1"/>
</dbReference>
<dbReference type="InterPro" id="IPR043502">
    <property type="entry name" value="DNA/RNA_pol_sf"/>
</dbReference>
<sequence length="355" mass="40302">MTTRAKEGIFKPKTYVTAANRSTYDHTIEPTSVKEALSKPEWCQAMKDEYEALLKNNTWSLVYLLVGCKVVGCRWVFKCKYNADDTFQKHKARLVAKGFHQREGFDFTDTVSPVVKPTTVRVVLTLALGGLQYITITRPELSYSINKVCQYMHQPQEHHWKALKRILRYLQGTIDYGLHFKRPTHLTLQAFSDSDWGSDLDDRKSTTGFCVYLGGNLISWCSKKQKVVSRSSTEVEFQSLAATTAELLWLQSLLSELRIPTIIPKIYCDNLGAVLLAANPVMHSRTKHFELDLYFVRDKVIEGAIQVVHLPAQFQIADILTKAISAPQFEAFRSKLMVTTVGNMSLRGGVKENNK</sequence>
<protein>
    <submittedName>
        <fullName evidence="2">Copia protein</fullName>
    </submittedName>
</protein>
<keyword evidence="3" id="KW-1185">Reference proteome</keyword>
<name>A0A151RW89_CAJCA</name>
<dbReference type="PANTHER" id="PTHR11439:SF455">
    <property type="entry name" value="RLK (RECEPTOR-LIKE PROTEIN KINASE) 8, PUTATIVE-RELATED"/>
    <property type="match status" value="1"/>
</dbReference>
<accession>A0A151RW89</accession>
<dbReference type="OMA" id="ANRSTYD"/>
<dbReference type="Proteomes" id="UP000075243">
    <property type="component" value="Unassembled WGS sequence"/>
</dbReference>
<evidence type="ECO:0000313" key="3">
    <source>
        <dbReference type="Proteomes" id="UP000075243"/>
    </source>
</evidence>
<feature type="domain" description="Reverse transcriptase Ty1/copia-type" evidence="1">
    <location>
        <begin position="56"/>
        <end position="128"/>
    </location>
</feature>
<dbReference type="PANTHER" id="PTHR11439">
    <property type="entry name" value="GAG-POL-RELATED RETROTRANSPOSON"/>
    <property type="match status" value="1"/>
</dbReference>
<evidence type="ECO:0000259" key="1">
    <source>
        <dbReference type="Pfam" id="PF07727"/>
    </source>
</evidence>
<organism evidence="2 3">
    <name type="scientific">Cajanus cajan</name>
    <name type="common">Pigeon pea</name>
    <name type="synonym">Cajanus indicus</name>
    <dbReference type="NCBI Taxonomy" id="3821"/>
    <lineage>
        <taxon>Eukaryota</taxon>
        <taxon>Viridiplantae</taxon>
        <taxon>Streptophyta</taxon>
        <taxon>Embryophyta</taxon>
        <taxon>Tracheophyta</taxon>
        <taxon>Spermatophyta</taxon>
        <taxon>Magnoliopsida</taxon>
        <taxon>eudicotyledons</taxon>
        <taxon>Gunneridae</taxon>
        <taxon>Pentapetalae</taxon>
        <taxon>rosids</taxon>
        <taxon>fabids</taxon>
        <taxon>Fabales</taxon>
        <taxon>Fabaceae</taxon>
        <taxon>Papilionoideae</taxon>
        <taxon>50 kb inversion clade</taxon>
        <taxon>NPAAA clade</taxon>
        <taxon>indigoferoid/millettioid clade</taxon>
        <taxon>Phaseoleae</taxon>
        <taxon>Cajanus</taxon>
    </lineage>
</organism>
<dbReference type="Gramene" id="C.cajan_30006.t">
    <property type="protein sequence ID" value="C.cajan_30006.t"/>
    <property type="gene ID" value="C.cajan_30006"/>
</dbReference>
<dbReference type="AlphaFoldDB" id="A0A151RW89"/>
<evidence type="ECO:0000313" key="2">
    <source>
        <dbReference type="EMBL" id="KYP46801.1"/>
    </source>
</evidence>
<proteinExistence type="predicted"/>
<gene>
    <name evidence="2" type="ORF">KK1_031574</name>
</gene>
<dbReference type="SUPFAM" id="SSF56672">
    <property type="entry name" value="DNA/RNA polymerases"/>
    <property type="match status" value="1"/>
</dbReference>
<dbReference type="InterPro" id="IPR013103">
    <property type="entry name" value="RVT_2"/>
</dbReference>
<reference evidence="2" key="1">
    <citation type="journal article" date="2012" name="Nat. Biotechnol.">
        <title>Draft genome sequence of pigeonpea (Cajanus cajan), an orphan legume crop of resource-poor farmers.</title>
        <authorList>
            <person name="Varshney R.K."/>
            <person name="Chen W."/>
            <person name="Li Y."/>
            <person name="Bharti A.K."/>
            <person name="Saxena R.K."/>
            <person name="Schlueter J.A."/>
            <person name="Donoghue M.T."/>
            <person name="Azam S."/>
            <person name="Fan G."/>
            <person name="Whaley A.M."/>
            <person name="Farmer A.D."/>
            <person name="Sheridan J."/>
            <person name="Iwata A."/>
            <person name="Tuteja R."/>
            <person name="Penmetsa R.V."/>
            <person name="Wu W."/>
            <person name="Upadhyaya H.D."/>
            <person name="Yang S.P."/>
            <person name="Shah T."/>
            <person name="Saxena K.B."/>
            <person name="Michael T."/>
            <person name="McCombie W.R."/>
            <person name="Yang B."/>
            <person name="Zhang G."/>
            <person name="Yang H."/>
            <person name="Wang J."/>
            <person name="Spillane C."/>
            <person name="Cook D.R."/>
            <person name="May G.D."/>
            <person name="Xu X."/>
            <person name="Jackson S.A."/>
        </authorList>
    </citation>
    <scope>NUCLEOTIDE SEQUENCE [LARGE SCALE GENOMIC DNA]</scope>
</reference>
<dbReference type="EMBL" id="KQ483546">
    <property type="protein sequence ID" value="KYP46801.1"/>
    <property type="molecule type" value="Genomic_DNA"/>
</dbReference>
<dbReference type="CDD" id="cd09272">
    <property type="entry name" value="RNase_HI_RT_Ty1"/>
    <property type="match status" value="1"/>
</dbReference>